<sequence>MTGEWFDEMKCRRYGENYSVIDVVRSSFRRKTNPATQGNFVTNLEGRRRVQIIGEPARTPLLQTTNPLPESYSSVAQRHSSPLLTQTKNENMFELPMDLANAESAQKSITGGSQQSHTEELPADTMTLSPDAAVPLKLTPDDVPEKGNAASVYYHLLYTSDGDWMTSESSDQLPLVSPRKQAAVYRFSPVDPSIQSLGPSAVLDEVDSPLVTKMGPNKILGASDETEALEISHDSDSTLEPPTMLFLSPILQEQILASRPMSSSSSRDIDMLSPSMAMTMDLETQTPLDRAEALEILQDYDSTQKTPDASFPEQETLARSPSSRSSNEAQTLSPQSPSLPATSDLESLIRIDMAKHGVFPSRGTDDQAEARVLLQDSDSTQTFLGPRFQKQDMQAKTPSSRSPRGPFLEMVEDSETLNRREHGLGDALSTEYFGISTEDPYNIHGHNRLEKEEQELLLRKENLFGYNPNSGLLNCLNEGSQRKAAQSLVLTFDTTTPASLEKSMEQDGIETNQRPRQAHGLRDALATESLGFSTEEPCYADADYRLEEEEENLLPRKEHVSNYTPSSRGEDNLNSLTAWSPRKGETTLEDDDFEKNQSQKHSSNLEDAKYMKVVEHSFEPSTFASPSVCNSLEDLQPRSRGMFKCNPSTSSNESDTQQILHLLEKERNVKRVQLSPKLDPCVFHSSLPSELPDVDAEADAFSLLTPDLQCRTLKHHIPSNSSLSDDKSIEGSTHILLEDMKNGSFYPNSDIQVEARTLSEQPSEVQGKPSKQIEQNSFILQFLL</sequence>
<protein>
    <submittedName>
        <fullName evidence="2">Uncharacterized protein</fullName>
    </submittedName>
</protein>
<feature type="region of interest" description="Disordered" evidence="1">
    <location>
        <begin position="302"/>
        <end position="341"/>
    </location>
</feature>
<feature type="region of interest" description="Disordered" evidence="1">
    <location>
        <begin position="500"/>
        <end position="520"/>
    </location>
</feature>
<organism evidence="2 3">
    <name type="scientific">Acipenser ruthenus</name>
    <name type="common">Sterlet sturgeon</name>
    <dbReference type="NCBI Taxonomy" id="7906"/>
    <lineage>
        <taxon>Eukaryota</taxon>
        <taxon>Metazoa</taxon>
        <taxon>Chordata</taxon>
        <taxon>Craniata</taxon>
        <taxon>Vertebrata</taxon>
        <taxon>Euteleostomi</taxon>
        <taxon>Actinopterygii</taxon>
        <taxon>Chondrostei</taxon>
        <taxon>Acipenseriformes</taxon>
        <taxon>Acipenseridae</taxon>
        <taxon>Acipenser</taxon>
    </lineage>
</organism>
<dbReference type="EMBL" id="SCEB01000722">
    <property type="protein sequence ID" value="RXM98318.1"/>
    <property type="molecule type" value="Genomic_DNA"/>
</dbReference>
<feature type="compositionally biased region" description="Polar residues" evidence="1">
    <location>
        <begin position="391"/>
        <end position="402"/>
    </location>
</feature>
<evidence type="ECO:0000256" key="1">
    <source>
        <dbReference type="SAM" id="MobiDB-lite"/>
    </source>
</evidence>
<accession>A0A662YS49</accession>
<dbReference type="Proteomes" id="UP000289886">
    <property type="component" value="Unassembled WGS sequence"/>
</dbReference>
<evidence type="ECO:0000313" key="3">
    <source>
        <dbReference type="Proteomes" id="UP000289886"/>
    </source>
</evidence>
<feature type="region of interest" description="Disordered" evidence="1">
    <location>
        <begin position="377"/>
        <end position="407"/>
    </location>
</feature>
<feature type="compositionally biased region" description="Polar residues" evidence="1">
    <location>
        <begin position="317"/>
        <end position="341"/>
    </location>
</feature>
<gene>
    <name evidence="2" type="ORF">EOD39_13283</name>
</gene>
<keyword evidence="3" id="KW-1185">Reference proteome</keyword>
<feature type="compositionally biased region" description="Polar residues" evidence="1">
    <location>
        <begin position="561"/>
        <end position="578"/>
    </location>
</feature>
<feature type="region of interest" description="Disordered" evidence="1">
    <location>
        <begin position="551"/>
        <end position="602"/>
    </location>
</feature>
<comment type="caution">
    <text evidence="2">The sequence shown here is derived from an EMBL/GenBank/DDBJ whole genome shotgun (WGS) entry which is preliminary data.</text>
</comment>
<proteinExistence type="predicted"/>
<evidence type="ECO:0000313" key="2">
    <source>
        <dbReference type="EMBL" id="RXM98318.1"/>
    </source>
</evidence>
<reference evidence="2 3" key="1">
    <citation type="submission" date="2019-01" db="EMBL/GenBank/DDBJ databases">
        <title>Draft Genome and Complete Hox-Cluster Characterization of the Sterlet Sturgeon (Acipenser ruthenus).</title>
        <authorList>
            <person name="Wei Q."/>
        </authorList>
    </citation>
    <scope>NUCLEOTIDE SEQUENCE [LARGE SCALE GENOMIC DNA]</scope>
    <source>
        <strain evidence="2">WHYD16114868_AA</strain>
        <tissue evidence="2">Blood</tissue>
    </source>
</reference>
<name>A0A662YS49_ACIRT</name>
<dbReference type="AlphaFoldDB" id="A0A662YS49"/>